<dbReference type="Proteomes" id="UP000000724">
    <property type="component" value="Contig Pc00c16"/>
</dbReference>
<sequence>MDALGACPAIPYTEKRQKHVKNTALGEKVVAFSSSIVLEQVDARSFKQDEEITLKNWSNAMTYLEVELHILVSLVSSSTSPLESKSRYQGYGTWHCPMWMSGWVTIWRIASWTPSILSLSAV</sequence>
<evidence type="ECO:0000259" key="2">
    <source>
        <dbReference type="Pfam" id="PF03950"/>
    </source>
</evidence>
<evidence type="ECO:0000313" key="4">
    <source>
        <dbReference type="Proteomes" id="UP000000724"/>
    </source>
</evidence>
<dbReference type="SUPFAM" id="SSF50715">
    <property type="entry name" value="Ribosomal protein L25-like"/>
    <property type="match status" value="1"/>
</dbReference>
<feature type="domain" description="Glutamyl/glutaminyl-tRNA synthetase class Ib anti-codon binding" evidence="2">
    <location>
        <begin position="13"/>
        <end position="60"/>
    </location>
</feature>
<dbReference type="AlphaFoldDB" id="B6H824"/>
<reference evidence="3 4" key="1">
    <citation type="journal article" date="2008" name="Nat. Biotechnol.">
        <title>Genome sequencing and analysis of the filamentous fungus Penicillium chrysogenum.</title>
        <authorList>
            <person name="van den Berg M.A."/>
            <person name="Albang R."/>
            <person name="Albermann K."/>
            <person name="Badger J.H."/>
            <person name="Daran J.-M."/>
            <person name="Driessen A.J.M."/>
            <person name="Garcia-Estrada C."/>
            <person name="Fedorova N.D."/>
            <person name="Harris D.M."/>
            <person name="Heijne W.H.M."/>
            <person name="Joardar V.S."/>
            <person name="Kiel J.A.K.W."/>
            <person name="Kovalchuk A."/>
            <person name="Martin J.F."/>
            <person name="Nierman W.C."/>
            <person name="Nijland J.G."/>
            <person name="Pronk J.T."/>
            <person name="Roubos J.A."/>
            <person name="van der Klei I.J."/>
            <person name="van Peij N.N.M.E."/>
            <person name="Veenhuis M."/>
            <person name="von Doehren H."/>
            <person name="Wagner C."/>
            <person name="Wortman J.R."/>
            <person name="Bovenberg R.A.L."/>
        </authorList>
    </citation>
    <scope>NUCLEOTIDE SEQUENCE [LARGE SCALE GENOMIC DNA]</scope>
    <source>
        <strain evidence="4">ATCC 28089 / DSM 1075 / NRRL 1951 / Wisconsin 54-1255</strain>
    </source>
</reference>
<protein>
    <submittedName>
        <fullName evidence="3">Pc16g08240 protein</fullName>
    </submittedName>
</protein>
<dbReference type="InterPro" id="IPR020059">
    <property type="entry name" value="Glu/Gln-tRNA-synth_Ib_codon-bd"/>
</dbReference>
<gene>
    <name evidence="3" type="ORF">Pc16g08240</name>
    <name evidence="3" type="ORF">PCH_Pc16g08240</name>
</gene>
<evidence type="ECO:0000313" key="3">
    <source>
        <dbReference type="EMBL" id="CAP93494.1"/>
    </source>
</evidence>
<dbReference type="HOGENOM" id="CLU_2027488_0_0_1"/>
<dbReference type="GO" id="GO:0005737">
    <property type="term" value="C:cytoplasm"/>
    <property type="evidence" value="ECO:0007669"/>
    <property type="project" value="InterPro"/>
</dbReference>
<evidence type="ECO:0000256" key="1">
    <source>
        <dbReference type="ARBA" id="ARBA00022917"/>
    </source>
</evidence>
<dbReference type="STRING" id="500485.B6H824"/>
<name>B6H824_PENRW</name>
<dbReference type="BioCyc" id="PCHR:PC16G08240-MONOMER"/>
<dbReference type="eggNOG" id="KOG1147">
    <property type="taxonomic scope" value="Eukaryota"/>
</dbReference>
<keyword evidence="4" id="KW-1185">Reference proteome</keyword>
<dbReference type="GO" id="GO:0004812">
    <property type="term" value="F:aminoacyl-tRNA ligase activity"/>
    <property type="evidence" value="ECO:0007669"/>
    <property type="project" value="InterPro"/>
</dbReference>
<dbReference type="GO" id="GO:0006418">
    <property type="term" value="P:tRNA aminoacylation for protein translation"/>
    <property type="evidence" value="ECO:0007669"/>
    <property type="project" value="InterPro"/>
</dbReference>
<dbReference type="Pfam" id="PF03950">
    <property type="entry name" value="tRNA-synt_1c_C"/>
    <property type="match status" value="1"/>
</dbReference>
<dbReference type="InterPro" id="IPR011035">
    <property type="entry name" value="Ribosomal_bL25/Gln-tRNA_synth"/>
</dbReference>
<keyword evidence="1" id="KW-0648">Protein biosynthesis</keyword>
<proteinExistence type="predicted"/>
<accession>B6H824</accession>
<dbReference type="GO" id="GO:0005524">
    <property type="term" value="F:ATP binding"/>
    <property type="evidence" value="ECO:0007669"/>
    <property type="project" value="InterPro"/>
</dbReference>
<dbReference type="VEuPathDB" id="FungiDB:PCH_Pc16g08240"/>
<organism evidence="3 4">
    <name type="scientific">Penicillium rubens (strain ATCC 28089 / DSM 1075 / NRRL 1951 / Wisconsin 54-1255)</name>
    <name type="common">Penicillium chrysogenum</name>
    <dbReference type="NCBI Taxonomy" id="500485"/>
    <lineage>
        <taxon>Eukaryota</taxon>
        <taxon>Fungi</taxon>
        <taxon>Dikarya</taxon>
        <taxon>Ascomycota</taxon>
        <taxon>Pezizomycotina</taxon>
        <taxon>Eurotiomycetes</taxon>
        <taxon>Eurotiomycetidae</taxon>
        <taxon>Eurotiales</taxon>
        <taxon>Aspergillaceae</taxon>
        <taxon>Penicillium</taxon>
        <taxon>Penicillium chrysogenum species complex</taxon>
    </lineage>
</organism>
<dbReference type="EMBL" id="AM920431">
    <property type="protein sequence ID" value="CAP93494.1"/>
    <property type="molecule type" value="Genomic_DNA"/>
</dbReference>